<proteinExistence type="predicted"/>
<evidence type="ECO:0000313" key="2">
    <source>
        <dbReference type="Proteomes" id="UP000279833"/>
    </source>
</evidence>
<dbReference type="Proteomes" id="UP000279833">
    <property type="component" value="Unassembled WGS sequence"/>
</dbReference>
<sequence length="35" mass="4123">MANYGYYTCVVETPFGTFRNSTEIFSKFSIIQFIF</sequence>
<dbReference type="WBParaSite" id="SCUD_0000333301-mRNA-1">
    <property type="protein sequence ID" value="SCUD_0000333301-mRNA-1"/>
    <property type="gene ID" value="SCUD_0000333301"/>
</dbReference>
<name>A0A183JKV2_9TREM</name>
<keyword evidence="2" id="KW-1185">Reference proteome</keyword>
<evidence type="ECO:0000313" key="1">
    <source>
        <dbReference type="EMBL" id="VDO81046.1"/>
    </source>
</evidence>
<gene>
    <name evidence="1" type="ORF">SCUD_LOCUS3333</name>
</gene>
<evidence type="ECO:0000313" key="3">
    <source>
        <dbReference type="WBParaSite" id="SCUD_0000333301-mRNA-1"/>
    </source>
</evidence>
<reference evidence="3" key="1">
    <citation type="submission" date="2016-06" db="UniProtKB">
        <authorList>
            <consortium name="WormBaseParasite"/>
        </authorList>
    </citation>
    <scope>IDENTIFICATION</scope>
</reference>
<reference evidence="1 2" key="2">
    <citation type="submission" date="2018-11" db="EMBL/GenBank/DDBJ databases">
        <authorList>
            <consortium name="Pathogen Informatics"/>
        </authorList>
    </citation>
    <scope>NUCLEOTIDE SEQUENCE [LARGE SCALE GENOMIC DNA]</scope>
    <source>
        <strain evidence="1">Dakar</strain>
        <strain evidence="2">Dakar, Senegal</strain>
    </source>
</reference>
<organism evidence="3">
    <name type="scientific">Schistosoma curassoni</name>
    <dbReference type="NCBI Taxonomy" id="6186"/>
    <lineage>
        <taxon>Eukaryota</taxon>
        <taxon>Metazoa</taxon>
        <taxon>Spiralia</taxon>
        <taxon>Lophotrochozoa</taxon>
        <taxon>Platyhelminthes</taxon>
        <taxon>Trematoda</taxon>
        <taxon>Digenea</taxon>
        <taxon>Strigeidida</taxon>
        <taxon>Schistosomatoidea</taxon>
        <taxon>Schistosomatidae</taxon>
        <taxon>Schistosoma</taxon>
    </lineage>
</organism>
<dbReference type="EMBL" id="UZAK01003725">
    <property type="protein sequence ID" value="VDO81046.1"/>
    <property type="molecule type" value="Genomic_DNA"/>
</dbReference>
<accession>A0A183JKV2</accession>
<protein>
    <submittedName>
        <fullName evidence="1 3">Uncharacterized protein</fullName>
    </submittedName>
</protein>
<dbReference type="AlphaFoldDB" id="A0A183JKV2"/>